<dbReference type="Proteomes" id="UP000276834">
    <property type="component" value="Unassembled WGS sequence"/>
</dbReference>
<dbReference type="EMBL" id="QUSF01000077">
    <property type="protein sequence ID" value="RLV95583.1"/>
    <property type="molecule type" value="Genomic_DNA"/>
</dbReference>
<feature type="compositionally biased region" description="Basic and acidic residues" evidence="1">
    <location>
        <begin position="19"/>
        <end position="28"/>
    </location>
</feature>
<reference evidence="2 3" key="1">
    <citation type="journal article" date="2018" name="Proc. R. Soc. B">
        <title>A non-coding region near Follistatin controls head colour polymorphism in the Gouldian finch.</title>
        <authorList>
            <person name="Toomey M.B."/>
            <person name="Marques C.I."/>
            <person name="Andrade P."/>
            <person name="Araujo P.M."/>
            <person name="Sabatino S."/>
            <person name="Gazda M.A."/>
            <person name="Afonso S."/>
            <person name="Lopes R.J."/>
            <person name="Corbo J.C."/>
            <person name="Carneiro M."/>
        </authorList>
    </citation>
    <scope>NUCLEOTIDE SEQUENCE [LARGE SCALE GENOMIC DNA]</scope>
    <source>
        <strain evidence="2">Red01</strain>
        <tissue evidence="2">Muscle</tissue>
    </source>
</reference>
<evidence type="ECO:0000313" key="3">
    <source>
        <dbReference type="Proteomes" id="UP000276834"/>
    </source>
</evidence>
<comment type="caution">
    <text evidence="2">The sequence shown here is derived from an EMBL/GenBank/DDBJ whole genome shotgun (WGS) entry which is preliminary data.</text>
</comment>
<keyword evidence="3" id="KW-1185">Reference proteome</keyword>
<proteinExistence type="predicted"/>
<sequence length="84" mass="9191">MQLQHIPLLQGIDPGRVPETSDWKREGAQGRLLPSPERDELWVLGQGDLGVPQCVEPTCHCENSTGKCSGICRQSTHAQRVDGS</sequence>
<evidence type="ECO:0000256" key="1">
    <source>
        <dbReference type="SAM" id="MobiDB-lite"/>
    </source>
</evidence>
<feature type="region of interest" description="Disordered" evidence="1">
    <location>
        <begin position="1"/>
        <end position="30"/>
    </location>
</feature>
<organism evidence="2 3">
    <name type="scientific">Chloebia gouldiae</name>
    <name type="common">Gouldian finch</name>
    <name type="synonym">Erythrura gouldiae</name>
    <dbReference type="NCBI Taxonomy" id="44316"/>
    <lineage>
        <taxon>Eukaryota</taxon>
        <taxon>Metazoa</taxon>
        <taxon>Chordata</taxon>
        <taxon>Craniata</taxon>
        <taxon>Vertebrata</taxon>
        <taxon>Euteleostomi</taxon>
        <taxon>Archelosauria</taxon>
        <taxon>Archosauria</taxon>
        <taxon>Dinosauria</taxon>
        <taxon>Saurischia</taxon>
        <taxon>Theropoda</taxon>
        <taxon>Coelurosauria</taxon>
        <taxon>Aves</taxon>
        <taxon>Neognathae</taxon>
        <taxon>Neoaves</taxon>
        <taxon>Telluraves</taxon>
        <taxon>Australaves</taxon>
        <taxon>Passeriformes</taxon>
        <taxon>Passeroidea</taxon>
        <taxon>Passeridae</taxon>
        <taxon>Chloebia</taxon>
    </lineage>
</organism>
<feature type="non-terminal residue" evidence="2">
    <location>
        <position position="84"/>
    </location>
</feature>
<evidence type="ECO:0000313" key="2">
    <source>
        <dbReference type="EMBL" id="RLV95583.1"/>
    </source>
</evidence>
<gene>
    <name evidence="2" type="ORF">DV515_00012807</name>
</gene>
<dbReference type="AlphaFoldDB" id="A0A3L8S2P6"/>
<name>A0A3L8S2P6_CHLGU</name>
<accession>A0A3L8S2P6</accession>
<protein>
    <submittedName>
        <fullName evidence="2">Uncharacterized protein</fullName>
    </submittedName>
</protein>